<proteinExistence type="predicted"/>
<protein>
    <submittedName>
        <fullName evidence="2">Uncharacterized protein</fullName>
    </submittedName>
</protein>
<accession>A0A1V0PFA2</accession>
<keyword evidence="1" id="KW-0472">Membrane</keyword>
<dbReference type="Proteomes" id="UP000191806">
    <property type="component" value="Chromosome"/>
</dbReference>
<organism evidence="2 3">
    <name type="scientific">Lactococcus lactis subsp. cremoris</name>
    <name type="common">Streptococcus cremoris</name>
    <dbReference type="NCBI Taxonomy" id="1359"/>
    <lineage>
        <taxon>Bacteria</taxon>
        <taxon>Bacillati</taxon>
        <taxon>Bacillota</taxon>
        <taxon>Bacilli</taxon>
        <taxon>Lactobacillales</taxon>
        <taxon>Streptococcaceae</taxon>
        <taxon>Lactococcus</taxon>
    </lineage>
</organism>
<gene>
    <name evidence="2" type="ORF">LLJM1_0493</name>
</gene>
<evidence type="ECO:0000313" key="2">
    <source>
        <dbReference type="EMBL" id="ARE27885.1"/>
    </source>
</evidence>
<feature type="transmembrane region" description="Helical" evidence="1">
    <location>
        <begin position="23"/>
        <end position="41"/>
    </location>
</feature>
<evidence type="ECO:0000313" key="3">
    <source>
        <dbReference type="Proteomes" id="UP000191806"/>
    </source>
</evidence>
<dbReference type="AlphaFoldDB" id="A0A1V0PFA2"/>
<sequence length="256" mass="29880">MEIIINFINNICETLFNSDMETFWTAFGSIVGAFVLGFSVYQLRVQNKRQNELDERQNNIEEREKYQIELNIKQSLFERRVSSWNILSGLLSSIEEMSGSSHKFGINPLLMYIGLTNNYYLESIQEALGGINLANREWRTNPKVQNEFLKKLSEMDNFSKEIMLLFSGNEIEELKKFVTVYRNLLKKLYANQLVVDSVRQESINYGQNFDNLSVSNKLEERGKKVVEEFESLKDVACEIKTKDLMKQLFNEIKFTA</sequence>
<keyword evidence="1" id="KW-1133">Transmembrane helix</keyword>
<name>A0A1V0PFA2_LACLC</name>
<dbReference type="EMBL" id="CP015899">
    <property type="protein sequence ID" value="ARE27885.1"/>
    <property type="molecule type" value="Genomic_DNA"/>
</dbReference>
<reference evidence="2 3" key="1">
    <citation type="journal article" date="2017" name="BMC Genomics">
        <title>Comparative and functional genomics of the Lactococcus lactis taxon; insights into evolution and niche adaptation.</title>
        <authorList>
            <person name="Kelleher P."/>
            <person name="Bottacini F."/>
            <person name="Mahony J."/>
            <person name="Kilcawley K.N."/>
            <person name="van Sinderen D."/>
        </authorList>
    </citation>
    <scope>NUCLEOTIDE SEQUENCE [LARGE SCALE GENOMIC DNA]</scope>
    <source>
        <strain evidence="2 3">JM1</strain>
    </source>
</reference>
<keyword evidence="1" id="KW-0812">Transmembrane</keyword>
<dbReference type="RefSeq" id="WP_063280755.1">
    <property type="nucleotide sequence ID" value="NZ_CP015899.2"/>
</dbReference>
<evidence type="ECO:0000256" key="1">
    <source>
        <dbReference type="SAM" id="Phobius"/>
    </source>
</evidence>